<reference evidence="3" key="1">
    <citation type="submission" date="2023-03" db="EMBL/GenBank/DDBJ databases">
        <title>Chromosome-scale reference genome and RAD-based genetic map of yellow starthistle (Centaurea solstitialis) reveal putative structural variation and QTLs associated with invader traits.</title>
        <authorList>
            <person name="Reatini B."/>
            <person name="Cang F.A."/>
            <person name="Jiang Q."/>
            <person name="Mckibben M.T.W."/>
            <person name="Barker M.S."/>
            <person name="Rieseberg L.H."/>
            <person name="Dlugosch K.M."/>
        </authorList>
    </citation>
    <scope>NUCLEOTIDE SEQUENCE</scope>
    <source>
        <strain evidence="3">CAN-66</strain>
        <tissue evidence="3">Leaf</tissue>
    </source>
</reference>
<name>A0AA38WKJ1_9ASTR</name>
<evidence type="ECO:0000313" key="4">
    <source>
        <dbReference type="Proteomes" id="UP001172457"/>
    </source>
</evidence>
<dbReference type="PANTHER" id="PTHR10353:SF175">
    <property type="entry name" value="BETA-GLUCOSIDASE 18-LIKE ISOFORM X1"/>
    <property type="match status" value="1"/>
</dbReference>
<dbReference type="Proteomes" id="UP001172457">
    <property type="component" value="Chromosome 4"/>
</dbReference>
<dbReference type="Gene3D" id="3.20.20.80">
    <property type="entry name" value="Glycosidases"/>
    <property type="match status" value="1"/>
</dbReference>
<dbReference type="PANTHER" id="PTHR10353">
    <property type="entry name" value="GLYCOSYL HYDROLASE"/>
    <property type="match status" value="1"/>
</dbReference>
<keyword evidence="4" id="KW-1185">Reference proteome</keyword>
<dbReference type="Pfam" id="PF00232">
    <property type="entry name" value="Glyco_hydro_1"/>
    <property type="match status" value="1"/>
</dbReference>
<dbReference type="SUPFAM" id="SSF51445">
    <property type="entry name" value="(Trans)glycosidases"/>
    <property type="match status" value="1"/>
</dbReference>
<evidence type="ECO:0008006" key="5">
    <source>
        <dbReference type="Google" id="ProtNLM"/>
    </source>
</evidence>
<dbReference type="GO" id="GO:0005975">
    <property type="term" value="P:carbohydrate metabolic process"/>
    <property type="evidence" value="ECO:0007669"/>
    <property type="project" value="InterPro"/>
</dbReference>
<dbReference type="InterPro" id="IPR001360">
    <property type="entry name" value="Glyco_hydro_1"/>
</dbReference>
<evidence type="ECO:0000256" key="2">
    <source>
        <dbReference type="RuleBase" id="RU003690"/>
    </source>
</evidence>
<dbReference type="AlphaFoldDB" id="A0AA38WKJ1"/>
<evidence type="ECO:0000313" key="3">
    <source>
        <dbReference type="EMBL" id="KAJ9551841.1"/>
    </source>
</evidence>
<dbReference type="GO" id="GO:0008422">
    <property type="term" value="F:beta-glucosidase activity"/>
    <property type="evidence" value="ECO:0007669"/>
    <property type="project" value="TreeGrafter"/>
</dbReference>
<accession>A0AA38WKJ1</accession>
<proteinExistence type="inferred from homology"/>
<comment type="caution">
    <text evidence="3">The sequence shown here is derived from an EMBL/GenBank/DDBJ whole genome shotgun (WGS) entry which is preliminary data.</text>
</comment>
<gene>
    <name evidence="3" type="ORF">OSB04_015886</name>
</gene>
<protein>
    <recommendedName>
        <fullName evidence="5">Beta-glucosidase</fullName>
    </recommendedName>
</protein>
<dbReference type="InterPro" id="IPR017853">
    <property type="entry name" value="GH"/>
</dbReference>
<sequence length="167" mass="18700">MEPIILLSKIVQVPRVTCASNPSGVVIKAPKSNLMGPTCPYVISEQDVPIFCDSARCSNLYLNLSESLSVKSARLGLFLLETCFKYFGDRVKHWTTINEPNLFTQMAYVNRKYPPARCSQPFGNCSAGNSDIEPLIVMHNLLLTLNFTFFFLLCCECLLTRKAFFAA</sequence>
<evidence type="ECO:0000256" key="1">
    <source>
        <dbReference type="ARBA" id="ARBA00010838"/>
    </source>
</evidence>
<organism evidence="3 4">
    <name type="scientific">Centaurea solstitialis</name>
    <name type="common">yellow star-thistle</name>
    <dbReference type="NCBI Taxonomy" id="347529"/>
    <lineage>
        <taxon>Eukaryota</taxon>
        <taxon>Viridiplantae</taxon>
        <taxon>Streptophyta</taxon>
        <taxon>Embryophyta</taxon>
        <taxon>Tracheophyta</taxon>
        <taxon>Spermatophyta</taxon>
        <taxon>Magnoliopsida</taxon>
        <taxon>eudicotyledons</taxon>
        <taxon>Gunneridae</taxon>
        <taxon>Pentapetalae</taxon>
        <taxon>asterids</taxon>
        <taxon>campanulids</taxon>
        <taxon>Asterales</taxon>
        <taxon>Asteraceae</taxon>
        <taxon>Carduoideae</taxon>
        <taxon>Cardueae</taxon>
        <taxon>Centaureinae</taxon>
        <taxon>Centaurea</taxon>
    </lineage>
</organism>
<dbReference type="EMBL" id="JARYMX010000004">
    <property type="protein sequence ID" value="KAJ9551841.1"/>
    <property type="molecule type" value="Genomic_DNA"/>
</dbReference>
<comment type="similarity">
    <text evidence="1 2">Belongs to the glycosyl hydrolase 1 family.</text>
</comment>